<dbReference type="AlphaFoldDB" id="A0A9N9K4Q2"/>
<feature type="non-terminal residue" evidence="3">
    <location>
        <position position="244"/>
    </location>
</feature>
<accession>A0A9N9K4Q2</accession>
<feature type="domain" description="Reverse transcriptase/retrotransposon-derived protein RNase H-like" evidence="2">
    <location>
        <begin position="158"/>
        <end position="244"/>
    </location>
</feature>
<dbReference type="Gene3D" id="3.10.10.10">
    <property type="entry name" value="HIV Type 1 Reverse Transcriptase, subunit A, domain 1"/>
    <property type="match status" value="1"/>
</dbReference>
<dbReference type="InterPro" id="IPR050951">
    <property type="entry name" value="Retrovirus_Pol_polyprotein"/>
</dbReference>
<dbReference type="InterPro" id="IPR041577">
    <property type="entry name" value="RT_RNaseH_2"/>
</dbReference>
<dbReference type="SUPFAM" id="SSF56672">
    <property type="entry name" value="DNA/RNA polymerases"/>
    <property type="match status" value="1"/>
</dbReference>
<dbReference type="Proteomes" id="UP000789405">
    <property type="component" value="Unassembled WGS sequence"/>
</dbReference>
<proteinExistence type="predicted"/>
<protein>
    <submittedName>
        <fullName evidence="3">9796_t:CDS:1</fullName>
    </submittedName>
</protein>
<name>A0A9N9K4Q2_9GLOM</name>
<dbReference type="FunFam" id="3.10.20.370:FF:000001">
    <property type="entry name" value="Retrovirus-related Pol polyprotein from transposon 17.6-like protein"/>
    <property type="match status" value="1"/>
</dbReference>
<evidence type="ECO:0000259" key="2">
    <source>
        <dbReference type="Pfam" id="PF17919"/>
    </source>
</evidence>
<evidence type="ECO:0000313" key="4">
    <source>
        <dbReference type="Proteomes" id="UP000789405"/>
    </source>
</evidence>
<evidence type="ECO:0000256" key="1">
    <source>
        <dbReference type="ARBA" id="ARBA00023268"/>
    </source>
</evidence>
<dbReference type="Gene3D" id="3.10.20.370">
    <property type="match status" value="1"/>
</dbReference>
<keyword evidence="4" id="KW-1185">Reference proteome</keyword>
<comment type="caution">
    <text evidence="3">The sequence shown here is derived from an EMBL/GenBank/DDBJ whole genome shotgun (WGS) entry which is preliminary data.</text>
</comment>
<dbReference type="GO" id="GO:0003824">
    <property type="term" value="F:catalytic activity"/>
    <property type="evidence" value="ECO:0007669"/>
    <property type="project" value="UniProtKB-KW"/>
</dbReference>
<sequence length="244" mass="27979">PTITWRITSMLLKGRNVSKDDEKKQDQIPIAGVTDILSTMKTNVTFVKNDCGVEKQKLNAVTKPDAYLVPRIADILDTLGHSAFFSILDLMSEFWQTRQHFCNILASDRQSLPRGHLEVRLKINMKKCDFFKIKLSFLGHVITVKGMALDLTKVEKNHEYQLAFDSLKKHLISTPIMTYLDFSKRFTLVTDASDWGIGAVLSQKDKENHEHPVAYASRLLITAEQNYTVVKRECLVTIWAIRYF</sequence>
<reference evidence="3" key="1">
    <citation type="submission" date="2021-06" db="EMBL/GenBank/DDBJ databases">
        <authorList>
            <person name="Kallberg Y."/>
            <person name="Tangrot J."/>
            <person name="Rosling A."/>
        </authorList>
    </citation>
    <scope>NUCLEOTIDE SEQUENCE</scope>
    <source>
        <strain evidence="3">MA453B</strain>
    </source>
</reference>
<dbReference type="PANTHER" id="PTHR37984">
    <property type="entry name" value="PROTEIN CBG26694"/>
    <property type="match status" value="1"/>
</dbReference>
<dbReference type="Gene3D" id="3.30.70.270">
    <property type="match status" value="1"/>
</dbReference>
<dbReference type="InterPro" id="IPR043502">
    <property type="entry name" value="DNA/RNA_pol_sf"/>
</dbReference>
<dbReference type="InterPro" id="IPR043128">
    <property type="entry name" value="Rev_trsase/Diguanyl_cyclase"/>
</dbReference>
<dbReference type="EMBL" id="CAJVPY010044218">
    <property type="protein sequence ID" value="CAG8808788.1"/>
    <property type="molecule type" value="Genomic_DNA"/>
</dbReference>
<keyword evidence="1" id="KW-0511">Multifunctional enzyme</keyword>
<dbReference type="PANTHER" id="PTHR37984:SF5">
    <property type="entry name" value="PROTEIN NYNRIN-LIKE"/>
    <property type="match status" value="1"/>
</dbReference>
<dbReference type="Pfam" id="PF17919">
    <property type="entry name" value="RT_RNaseH_2"/>
    <property type="match status" value="1"/>
</dbReference>
<gene>
    <name evidence="3" type="ORF">DERYTH_LOCUS24960</name>
</gene>
<evidence type="ECO:0000313" key="3">
    <source>
        <dbReference type="EMBL" id="CAG8808788.1"/>
    </source>
</evidence>
<feature type="non-terminal residue" evidence="3">
    <location>
        <position position="1"/>
    </location>
</feature>
<organism evidence="3 4">
    <name type="scientific">Dentiscutata erythropus</name>
    <dbReference type="NCBI Taxonomy" id="1348616"/>
    <lineage>
        <taxon>Eukaryota</taxon>
        <taxon>Fungi</taxon>
        <taxon>Fungi incertae sedis</taxon>
        <taxon>Mucoromycota</taxon>
        <taxon>Glomeromycotina</taxon>
        <taxon>Glomeromycetes</taxon>
        <taxon>Diversisporales</taxon>
        <taxon>Gigasporaceae</taxon>
        <taxon>Dentiscutata</taxon>
    </lineage>
</organism>
<dbReference type="OrthoDB" id="5593162at2759"/>